<feature type="region of interest" description="Disordered" evidence="1">
    <location>
        <begin position="1"/>
        <end position="56"/>
    </location>
</feature>
<keyword evidence="3" id="KW-1185">Reference proteome</keyword>
<dbReference type="AlphaFoldDB" id="A0AAE1FTR0"/>
<dbReference type="EMBL" id="JAWQEG010001327">
    <property type="protein sequence ID" value="KAK3880364.1"/>
    <property type="molecule type" value="Genomic_DNA"/>
</dbReference>
<dbReference type="Proteomes" id="UP001286313">
    <property type="component" value="Unassembled WGS sequence"/>
</dbReference>
<reference evidence="2" key="1">
    <citation type="submission" date="2023-10" db="EMBL/GenBank/DDBJ databases">
        <title>Genome assemblies of two species of porcelain crab, Petrolisthes cinctipes and Petrolisthes manimaculis (Anomura: Porcellanidae).</title>
        <authorList>
            <person name="Angst P."/>
        </authorList>
    </citation>
    <scope>NUCLEOTIDE SEQUENCE</scope>
    <source>
        <strain evidence="2">PB745_01</strain>
        <tissue evidence="2">Gill</tissue>
    </source>
</reference>
<accession>A0AAE1FTR0</accession>
<organism evidence="2 3">
    <name type="scientific">Petrolisthes cinctipes</name>
    <name type="common">Flat porcelain crab</name>
    <dbReference type="NCBI Taxonomy" id="88211"/>
    <lineage>
        <taxon>Eukaryota</taxon>
        <taxon>Metazoa</taxon>
        <taxon>Ecdysozoa</taxon>
        <taxon>Arthropoda</taxon>
        <taxon>Crustacea</taxon>
        <taxon>Multicrustacea</taxon>
        <taxon>Malacostraca</taxon>
        <taxon>Eumalacostraca</taxon>
        <taxon>Eucarida</taxon>
        <taxon>Decapoda</taxon>
        <taxon>Pleocyemata</taxon>
        <taxon>Anomura</taxon>
        <taxon>Galatheoidea</taxon>
        <taxon>Porcellanidae</taxon>
        <taxon>Petrolisthes</taxon>
    </lineage>
</organism>
<proteinExistence type="predicted"/>
<name>A0AAE1FTR0_PETCI</name>
<sequence>MPSANQDLSSTPAMPSASQDLPSTSATPSASQDLPSTSAMPSASQDLPSTSAMPSASISEIEKLKLENPEFYLLSVSDESSETSATELKNEKRSLKKLFDHLMDEQDSHEHQEAVATINNLRHQLEETKRDLESVKKERDELLLQKGKLEKENAT</sequence>
<protein>
    <submittedName>
        <fullName evidence="2">Uncharacterized protein</fullName>
    </submittedName>
</protein>
<feature type="region of interest" description="Disordered" evidence="1">
    <location>
        <begin position="131"/>
        <end position="155"/>
    </location>
</feature>
<evidence type="ECO:0000313" key="2">
    <source>
        <dbReference type="EMBL" id="KAK3880364.1"/>
    </source>
</evidence>
<evidence type="ECO:0000313" key="3">
    <source>
        <dbReference type="Proteomes" id="UP001286313"/>
    </source>
</evidence>
<comment type="caution">
    <text evidence="2">The sequence shown here is derived from an EMBL/GenBank/DDBJ whole genome shotgun (WGS) entry which is preliminary data.</text>
</comment>
<gene>
    <name evidence="2" type="ORF">Pcinc_015130</name>
</gene>
<evidence type="ECO:0000256" key="1">
    <source>
        <dbReference type="SAM" id="MobiDB-lite"/>
    </source>
</evidence>